<dbReference type="Proteomes" id="UP000230233">
    <property type="component" value="Chromosome III"/>
</dbReference>
<dbReference type="InterPro" id="IPR001841">
    <property type="entry name" value="Znf_RING"/>
</dbReference>
<dbReference type="EMBL" id="PDUG01000003">
    <property type="protein sequence ID" value="PIC41818.1"/>
    <property type="molecule type" value="Genomic_DNA"/>
</dbReference>
<evidence type="ECO:0000256" key="2">
    <source>
        <dbReference type="ARBA" id="ARBA00022833"/>
    </source>
</evidence>
<dbReference type="Pfam" id="PF13639">
    <property type="entry name" value="zf-RING_2"/>
    <property type="match status" value="1"/>
</dbReference>
<dbReference type="Gene3D" id="3.30.40.10">
    <property type="entry name" value="Zinc/RING finger domain, C3HC4 (zinc finger)"/>
    <property type="match status" value="1"/>
</dbReference>
<dbReference type="GO" id="GO:0008270">
    <property type="term" value="F:zinc ion binding"/>
    <property type="evidence" value="ECO:0007669"/>
    <property type="project" value="UniProtKB-KW"/>
</dbReference>
<evidence type="ECO:0000256" key="1">
    <source>
        <dbReference type="ARBA" id="ARBA00022771"/>
    </source>
</evidence>
<proteinExistence type="predicted"/>
<dbReference type="GO" id="GO:0000146">
    <property type="term" value="F:microfilament motor activity"/>
    <property type="evidence" value="ECO:0007669"/>
    <property type="project" value="TreeGrafter"/>
</dbReference>
<feature type="domain" description="RING-type" evidence="5">
    <location>
        <begin position="931"/>
        <end position="973"/>
    </location>
</feature>
<feature type="coiled-coil region" evidence="4">
    <location>
        <begin position="462"/>
        <end position="680"/>
    </location>
</feature>
<feature type="coiled-coil region" evidence="4">
    <location>
        <begin position="713"/>
        <end position="765"/>
    </location>
</feature>
<dbReference type="STRING" id="1611254.A0A2G5UQL9"/>
<evidence type="ECO:0000256" key="3">
    <source>
        <dbReference type="PROSITE-ProRule" id="PRU00175"/>
    </source>
</evidence>
<keyword evidence="1 3" id="KW-0863">Zinc-finger</keyword>
<dbReference type="SUPFAM" id="SSF57850">
    <property type="entry name" value="RING/U-box"/>
    <property type="match status" value="1"/>
</dbReference>
<reference evidence="7" key="1">
    <citation type="submission" date="2017-10" db="EMBL/GenBank/DDBJ databases">
        <title>Rapid genome shrinkage in a self-fertile nematode reveals novel sperm competition proteins.</title>
        <authorList>
            <person name="Yin D."/>
            <person name="Schwarz E.M."/>
            <person name="Thomas C.G."/>
            <person name="Felde R.L."/>
            <person name="Korf I.F."/>
            <person name="Cutter A.D."/>
            <person name="Schartner C.M."/>
            <person name="Ralston E.J."/>
            <person name="Meyer B.J."/>
            <person name="Haag E.S."/>
        </authorList>
    </citation>
    <scope>NUCLEOTIDE SEQUENCE [LARGE SCALE GENOMIC DNA]</scope>
    <source>
        <strain evidence="7">JU1422</strain>
    </source>
</reference>
<keyword evidence="7" id="KW-1185">Reference proteome</keyword>
<keyword evidence="1 3" id="KW-0479">Metal-binding</keyword>
<keyword evidence="2" id="KW-0862">Zinc</keyword>
<dbReference type="PROSITE" id="PS50089">
    <property type="entry name" value="ZF_RING_2"/>
    <property type="match status" value="1"/>
</dbReference>
<keyword evidence="4" id="KW-0175">Coiled coil</keyword>
<accession>A0A2G5UQL9</accession>
<dbReference type="GO" id="GO:0016460">
    <property type="term" value="C:myosin II complex"/>
    <property type="evidence" value="ECO:0007669"/>
    <property type="project" value="TreeGrafter"/>
</dbReference>
<dbReference type="AlphaFoldDB" id="A0A2G5UQL9"/>
<dbReference type="GO" id="GO:0005737">
    <property type="term" value="C:cytoplasm"/>
    <property type="evidence" value="ECO:0007669"/>
    <property type="project" value="TreeGrafter"/>
</dbReference>
<protein>
    <recommendedName>
        <fullName evidence="5">RING-type domain-containing protein</fullName>
    </recommendedName>
</protein>
<dbReference type="OrthoDB" id="8062037at2759"/>
<name>A0A2G5UQL9_9PELO</name>
<feature type="coiled-coil region" evidence="4">
    <location>
        <begin position="259"/>
        <end position="293"/>
    </location>
</feature>
<evidence type="ECO:0000256" key="4">
    <source>
        <dbReference type="SAM" id="Coils"/>
    </source>
</evidence>
<dbReference type="PANTHER" id="PTHR45615">
    <property type="entry name" value="MYOSIN HEAVY CHAIN, NON-MUSCLE"/>
    <property type="match status" value="1"/>
</dbReference>
<dbReference type="InterPro" id="IPR013083">
    <property type="entry name" value="Znf_RING/FYVE/PHD"/>
</dbReference>
<comment type="caution">
    <text evidence="6">The sequence shown here is derived from an EMBL/GenBank/DDBJ whole genome shotgun (WGS) entry which is preliminary data.</text>
</comment>
<evidence type="ECO:0000313" key="7">
    <source>
        <dbReference type="Proteomes" id="UP000230233"/>
    </source>
</evidence>
<dbReference type="PANTHER" id="PTHR45615:SF40">
    <property type="entry name" value="MYOSIN HEAVY CHAIN, NON-MUSCLE"/>
    <property type="match status" value="1"/>
</dbReference>
<sequence>METFHSVLEEFNINKGLITIVPDPVYEMSKEMMLEFGRDTVRRLSQNVTWLLDSTHAVFYMFQRVVWGINWKTDRCTAHENCHIQMKRMIIETMRHYQSAPEGTLIPLDAICSTIKWLKNQCYNTLGYNGTFIDVRTSVAMDTTTHLHMMFYHHVYLMAVDMYRLPNYHSYVHFPNGFPLDACSAEIPLWMTRFLLLAGWTQQFFDKESVDMASVILRLILKKVPVEFRSSSVFLLNTVQASLAGTNYIPPPGAKIGLNSNTKQEEQAHQKVLRKAQERAEKLRQRKEQSKLNKAVRPSTKTIKEVPLSDEFVGELLLEEQEYLESKLKITRRDFEYMHTLRARTPVLVTHPNHKDQHFGNVPNVFSLLDNKGEKGTLGIGDSETSSTEELAEEETIMNTDVNSMLKMDEYLDTIDEFQKEEQEVVELGETEELVTEESIIKKVHEDETLKIYGDHGTIDEFQREKEDVHAMEEEVDLETEDMVEIEVEILREKAGELDQLKKELAELVNDIELQSIDEKARSTKLAKLLDEKTRRVEDLENQLIKYGELVQTMTDTVEDMEREKKELLLKLKDVHAERDLDKRKMEEEKKSLKRSLDEKTRKVDDLEKKNKEISLKLKDVEKKRDVDIKKMEVEKKTIMCSLDERTRKVDEVEKELNRLKKQSENQEKLLKEKDAVIERFKVEAEKSKSLVSEKDAEIARKNNELSESSETSELLVLQLSRLEEEMRMLRIEEQEKNEVILKENEQLQTTNRHLSIQNEEQQKTIQNLYGRLAMVPSPPVSIQEDKPESVQSPILTIKNLVDKLSNAEDSEEARQFRITLQRLRNIKDRFQNKDQLKLARTMTDKLIQMSNRSEIRELAQYEYQQYEANFQNYTQLVDLNIEKMKETRDCSLYSPLPKPPAFSDRFMNEYWLECDKEKKELEMDISDSECLICFFEMNSDQKTLKCDHCNKITHLKCASKWLQIHRSCPHCRREQLDPEEFPALS</sequence>
<organism evidence="6 7">
    <name type="scientific">Caenorhabditis nigoni</name>
    <dbReference type="NCBI Taxonomy" id="1611254"/>
    <lineage>
        <taxon>Eukaryota</taxon>
        <taxon>Metazoa</taxon>
        <taxon>Ecdysozoa</taxon>
        <taxon>Nematoda</taxon>
        <taxon>Chromadorea</taxon>
        <taxon>Rhabditida</taxon>
        <taxon>Rhabditina</taxon>
        <taxon>Rhabditomorpha</taxon>
        <taxon>Rhabditoidea</taxon>
        <taxon>Rhabditidae</taxon>
        <taxon>Peloderinae</taxon>
        <taxon>Caenorhabditis</taxon>
    </lineage>
</organism>
<evidence type="ECO:0000313" key="6">
    <source>
        <dbReference type="EMBL" id="PIC41818.1"/>
    </source>
</evidence>
<dbReference type="GO" id="GO:0032982">
    <property type="term" value="C:myosin filament"/>
    <property type="evidence" value="ECO:0007669"/>
    <property type="project" value="TreeGrafter"/>
</dbReference>
<gene>
    <name evidence="6" type="primary">Cnig_chr_III.g9106</name>
    <name evidence="6" type="ORF">B9Z55_009106</name>
</gene>
<evidence type="ECO:0000259" key="5">
    <source>
        <dbReference type="PROSITE" id="PS50089"/>
    </source>
</evidence>
<dbReference type="GO" id="GO:0051015">
    <property type="term" value="F:actin filament binding"/>
    <property type="evidence" value="ECO:0007669"/>
    <property type="project" value="TreeGrafter"/>
</dbReference>